<feature type="compositionally biased region" description="Basic and acidic residues" evidence="1">
    <location>
        <begin position="285"/>
        <end position="299"/>
    </location>
</feature>
<dbReference type="EMBL" id="BOOU01000076">
    <property type="protein sequence ID" value="GII80629.1"/>
    <property type="molecule type" value="Genomic_DNA"/>
</dbReference>
<name>A0A919R6Y7_9ACTN</name>
<evidence type="ECO:0000313" key="2">
    <source>
        <dbReference type="EMBL" id="GII80629.1"/>
    </source>
</evidence>
<keyword evidence="3" id="KW-1185">Reference proteome</keyword>
<feature type="region of interest" description="Disordered" evidence="1">
    <location>
        <begin position="285"/>
        <end position="309"/>
    </location>
</feature>
<reference evidence="2" key="1">
    <citation type="submission" date="2021-01" db="EMBL/GenBank/DDBJ databases">
        <title>Whole genome shotgun sequence of Sphaerisporangium rufum NBRC 109079.</title>
        <authorList>
            <person name="Komaki H."/>
            <person name="Tamura T."/>
        </authorList>
    </citation>
    <scope>NUCLEOTIDE SEQUENCE</scope>
    <source>
        <strain evidence="2">NBRC 109079</strain>
    </source>
</reference>
<proteinExistence type="predicted"/>
<feature type="compositionally biased region" description="Pro residues" evidence="1">
    <location>
        <begin position="373"/>
        <end position="382"/>
    </location>
</feature>
<sequence length="445" mass="46369">MVALAVAGVTAVRLAASDPARPPAGRAAVTGPPGDARAVWPQAVYDLPDRTPDGHSHELVATAGAGRVVLAVHGAGRPGTKKIVRLDRYDRATGEFTTVARLPAGAAGVTLAAADRTRLAWAATERIDDDSIRVRFWTVPPAGGTPVELGRFGPVELRYSAPERLVFAGDGLVLGLSTGGVVRVPLDGGRPAVLPGSEKLRLLDWPWATTRTVPMLERPEDLRDAFDGLGEHATRGSGATPEAAPQPPPSLVNLETGATRPVSEAGLEEPFCGPTRCVGRSTERDPVCQKWGEPDRPHDVMTGSPPPADVISRCRPDLLGRLVARGLDGSGQRPLRTAGLPAGLLLDRFAVVTAPGVFADPPPDAGTGVISPTPNPTPPPLRTPEAGAPGDSPITGMPGQVVVDLVTGRPAWVPAADLSAELRPWWGWADPATPGRITVLDLSLI</sequence>
<organism evidence="2 3">
    <name type="scientific">Sphaerisporangium rufum</name>
    <dbReference type="NCBI Taxonomy" id="1381558"/>
    <lineage>
        <taxon>Bacteria</taxon>
        <taxon>Bacillati</taxon>
        <taxon>Actinomycetota</taxon>
        <taxon>Actinomycetes</taxon>
        <taxon>Streptosporangiales</taxon>
        <taxon>Streptosporangiaceae</taxon>
        <taxon>Sphaerisporangium</taxon>
    </lineage>
</organism>
<comment type="caution">
    <text evidence="2">The sequence shown here is derived from an EMBL/GenBank/DDBJ whole genome shotgun (WGS) entry which is preliminary data.</text>
</comment>
<dbReference type="Proteomes" id="UP000655287">
    <property type="component" value="Unassembled WGS sequence"/>
</dbReference>
<feature type="region of interest" description="Disordered" evidence="1">
    <location>
        <begin position="227"/>
        <end position="250"/>
    </location>
</feature>
<dbReference type="SUPFAM" id="SSF50974">
    <property type="entry name" value="Nitrous oxide reductase, N-terminal domain"/>
    <property type="match status" value="1"/>
</dbReference>
<gene>
    <name evidence="2" type="ORF">Sru01_56110</name>
</gene>
<accession>A0A919R6Y7</accession>
<dbReference type="AlphaFoldDB" id="A0A919R6Y7"/>
<evidence type="ECO:0000256" key="1">
    <source>
        <dbReference type="SAM" id="MobiDB-lite"/>
    </source>
</evidence>
<evidence type="ECO:0000313" key="3">
    <source>
        <dbReference type="Proteomes" id="UP000655287"/>
    </source>
</evidence>
<feature type="region of interest" description="Disordered" evidence="1">
    <location>
        <begin position="362"/>
        <end position="395"/>
    </location>
</feature>
<protein>
    <submittedName>
        <fullName evidence="2">Uncharacterized protein</fullName>
    </submittedName>
</protein>
<dbReference type="InterPro" id="IPR011045">
    <property type="entry name" value="N2O_reductase_N"/>
</dbReference>